<keyword evidence="1" id="KW-0677">Repeat</keyword>
<dbReference type="STRING" id="716816.BST96_07310"/>
<dbReference type="KEGG" id="osg:BST96_07310"/>
<accession>A0A1X9NEG6</accession>
<dbReference type="PANTHER" id="PTHR45586">
    <property type="entry name" value="TPR REPEAT-CONTAINING PROTEIN PA4667"/>
    <property type="match status" value="1"/>
</dbReference>
<keyword evidence="5" id="KW-1185">Reference proteome</keyword>
<dbReference type="InterPro" id="IPR051012">
    <property type="entry name" value="CellSynth/LPSAsmb/PSIAsmb"/>
</dbReference>
<organism evidence="4 5">
    <name type="scientific">Oceanicoccus sagamiensis</name>
    <dbReference type="NCBI Taxonomy" id="716816"/>
    <lineage>
        <taxon>Bacteria</taxon>
        <taxon>Pseudomonadati</taxon>
        <taxon>Pseudomonadota</taxon>
        <taxon>Gammaproteobacteria</taxon>
        <taxon>Cellvibrionales</taxon>
        <taxon>Spongiibacteraceae</taxon>
        <taxon>Oceanicoccus</taxon>
    </lineage>
</organism>
<name>A0A1X9NEG6_9GAMM</name>
<dbReference type="PANTHER" id="PTHR45586:SF1">
    <property type="entry name" value="LIPOPOLYSACCHARIDE ASSEMBLY PROTEIN B"/>
    <property type="match status" value="1"/>
</dbReference>
<dbReference type="SUPFAM" id="SSF48452">
    <property type="entry name" value="TPR-like"/>
    <property type="match status" value="1"/>
</dbReference>
<feature type="repeat" description="TPR" evidence="3">
    <location>
        <begin position="41"/>
        <end position="74"/>
    </location>
</feature>
<dbReference type="InterPro" id="IPR011990">
    <property type="entry name" value="TPR-like_helical_dom_sf"/>
</dbReference>
<keyword evidence="2 3" id="KW-0802">TPR repeat</keyword>
<evidence type="ECO:0000256" key="3">
    <source>
        <dbReference type="PROSITE-ProRule" id="PRU00339"/>
    </source>
</evidence>
<proteinExistence type="predicted"/>
<evidence type="ECO:0000256" key="1">
    <source>
        <dbReference type="ARBA" id="ARBA00022737"/>
    </source>
</evidence>
<evidence type="ECO:0000313" key="5">
    <source>
        <dbReference type="Proteomes" id="UP000193450"/>
    </source>
</evidence>
<protein>
    <submittedName>
        <fullName evidence="4">Uncharacterized protein</fullName>
    </submittedName>
</protein>
<dbReference type="Proteomes" id="UP000193450">
    <property type="component" value="Chromosome"/>
</dbReference>
<dbReference type="Pfam" id="PF13432">
    <property type="entry name" value="TPR_16"/>
    <property type="match status" value="1"/>
</dbReference>
<sequence length="165" mass="19096">MKEHFDLIHDLLKRKEYDSVLDLIFNPKLFVIESPYCEDLNHAWFIVGDIFYKKGSYEKAISSFKKSLDDWPEDIEAMLALANCYSEVSLPKKVEELLKKAKSIAPENGSISYNLANSLFDQGEYLRAISLYKEVDCADIEIYEMAKKNIKKSRAMLKKKSSDSY</sequence>
<dbReference type="PROSITE" id="PS50005">
    <property type="entry name" value="TPR"/>
    <property type="match status" value="1"/>
</dbReference>
<gene>
    <name evidence="4" type="ORF">BST96_07310</name>
</gene>
<dbReference type="InterPro" id="IPR019734">
    <property type="entry name" value="TPR_rpt"/>
</dbReference>
<dbReference type="EMBL" id="CP019343">
    <property type="protein sequence ID" value="ARN73939.1"/>
    <property type="molecule type" value="Genomic_DNA"/>
</dbReference>
<reference evidence="4 5" key="1">
    <citation type="submission" date="2016-11" db="EMBL/GenBank/DDBJ databases">
        <title>Trade-off between light-utilization and light-protection in marine flavobacteria.</title>
        <authorList>
            <person name="Kumagai Y."/>
        </authorList>
    </citation>
    <scope>NUCLEOTIDE SEQUENCE [LARGE SCALE GENOMIC DNA]</scope>
    <source>
        <strain evidence="4 5">NBRC 107125</strain>
    </source>
</reference>
<evidence type="ECO:0000313" key="4">
    <source>
        <dbReference type="EMBL" id="ARN73939.1"/>
    </source>
</evidence>
<dbReference type="AlphaFoldDB" id="A0A1X9NEG6"/>
<dbReference type="Pfam" id="PF13181">
    <property type="entry name" value="TPR_8"/>
    <property type="match status" value="1"/>
</dbReference>
<evidence type="ECO:0000256" key="2">
    <source>
        <dbReference type="ARBA" id="ARBA00022803"/>
    </source>
</evidence>
<dbReference type="SMART" id="SM00028">
    <property type="entry name" value="TPR"/>
    <property type="match status" value="3"/>
</dbReference>
<dbReference type="RefSeq" id="WP_169713944.1">
    <property type="nucleotide sequence ID" value="NZ_CP019343.1"/>
</dbReference>
<dbReference type="Gene3D" id="1.25.40.10">
    <property type="entry name" value="Tetratricopeptide repeat domain"/>
    <property type="match status" value="1"/>
</dbReference>